<evidence type="ECO:0000256" key="5">
    <source>
        <dbReference type="RuleBase" id="RU003685"/>
    </source>
</evidence>
<name>A0A7V2AUA5_UNCEI</name>
<dbReference type="Pfam" id="PF00346">
    <property type="entry name" value="Complex1_49kDa"/>
    <property type="match status" value="2"/>
</dbReference>
<dbReference type="Proteomes" id="UP000886069">
    <property type="component" value="Unassembled WGS sequence"/>
</dbReference>
<feature type="domain" description="NADH-quinone oxidoreductase subunit D" evidence="6">
    <location>
        <begin position="316"/>
        <end position="390"/>
    </location>
</feature>
<reference evidence="7" key="1">
    <citation type="journal article" date="2020" name="mSystems">
        <title>Genome- and Community-Level Interaction Insights into Carbon Utilization and Element Cycling Functions of Hydrothermarchaeota in Hydrothermal Sediment.</title>
        <authorList>
            <person name="Zhou Z."/>
            <person name="Liu Y."/>
            <person name="Xu W."/>
            <person name="Pan J."/>
            <person name="Luo Z.H."/>
            <person name="Li M."/>
        </authorList>
    </citation>
    <scope>NUCLEOTIDE SEQUENCE [LARGE SCALE GENOMIC DNA]</scope>
    <source>
        <strain evidence="7">SpSt-1233</strain>
    </source>
</reference>
<comment type="caution">
    <text evidence="7">The sequence shown here is derived from an EMBL/GenBank/DDBJ whole genome shotgun (WGS) entry which is preliminary data.</text>
</comment>
<evidence type="ECO:0000259" key="6">
    <source>
        <dbReference type="Pfam" id="PF00346"/>
    </source>
</evidence>
<organism evidence="7">
    <name type="scientific">Eiseniibacteriota bacterium</name>
    <dbReference type="NCBI Taxonomy" id="2212470"/>
    <lineage>
        <taxon>Bacteria</taxon>
        <taxon>Candidatus Eiseniibacteriota</taxon>
    </lineage>
</organism>
<dbReference type="PANTHER" id="PTHR11993:SF10">
    <property type="entry name" value="NADH DEHYDROGENASE [UBIQUINONE] IRON-SULFUR PROTEIN 2, MITOCHONDRIAL"/>
    <property type="match status" value="1"/>
</dbReference>
<gene>
    <name evidence="7" type="ORF">ENO08_02990</name>
</gene>
<dbReference type="Gene3D" id="1.10.645.10">
    <property type="entry name" value="Cytochrome-c3 Hydrogenase, chain B"/>
    <property type="match status" value="1"/>
</dbReference>
<evidence type="ECO:0000256" key="2">
    <source>
        <dbReference type="ARBA" id="ARBA00022448"/>
    </source>
</evidence>
<dbReference type="EMBL" id="DSEC01000213">
    <property type="protein sequence ID" value="HER43405.1"/>
    <property type="molecule type" value="Genomic_DNA"/>
</dbReference>
<keyword evidence="4 5" id="KW-0520">NAD</keyword>
<dbReference type="InterPro" id="IPR029014">
    <property type="entry name" value="NiFe-Hase_large"/>
</dbReference>
<dbReference type="GO" id="GO:0051287">
    <property type="term" value="F:NAD binding"/>
    <property type="evidence" value="ECO:0007669"/>
    <property type="project" value="InterPro"/>
</dbReference>
<comment type="similarity">
    <text evidence="1 5">Belongs to the complex I 49 kDa subunit family.</text>
</comment>
<dbReference type="InterPro" id="IPR022885">
    <property type="entry name" value="NDH1_su_D/H"/>
</dbReference>
<keyword evidence="3 5" id="KW-1278">Translocase</keyword>
<proteinExistence type="inferred from homology"/>
<evidence type="ECO:0000256" key="3">
    <source>
        <dbReference type="ARBA" id="ARBA00022967"/>
    </source>
</evidence>
<dbReference type="InterPro" id="IPR001135">
    <property type="entry name" value="NADH_Q_OxRdtase_suD"/>
</dbReference>
<dbReference type="GO" id="GO:0016651">
    <property type="term" value="F:oxidoreductase activity, acting on NAD(P)H"/>
    <property type="evidence" value="ECO:0007669"/>
    <property type="project" value="InterPro"/>
</dbReference>
<dbReference type="InterPro" id="IPR014029">
    <property type="entry name" value="NADH_UbQ_OxRdtase_49kDa_CS"/>
</dbReference>
<evidence type="ECO:0000313" key="7">
    <source>
        <dbReference type="EMBL" id="HER43405.1"/>
    </source>
</evidence>
<dbReference type="PANTHER" id="PTHR11993">
    <property type="entry name" value="NADH-UBIQUINONE OXIDOREDUCTASE 49 KDA SUBUNIT"/>
    <property type="match status" value="1"/>
</dbReference>
<dbReference type="SUPFAM" id="SSF56762">
    <property type="entry name" value="HydB/Nqo4-like"/>
    <property type="match status" value="1"/>
</dbReference>
<accession>A0A7V2AUA5</accession>
<dbReference type="PROSITE" id="PS00535">
    <property type="entry name" value="COMPLEX1_49K"/>
    <property type="match status" value="1"/>
</dbReference>
<sequence length="390" mass="43754">MRGPGGHKDPGHPFWSERPAYDLESEKYLKIWQGPQHPGVTGNMALELVVEGDIVVDCRVHVGYLHRGFEKLMERRKYMNCFPIVCRICVPEPDCNEYLFAAAVEELAGIEIPERAKWIRAITLELARIASLTMGIGGQAGSFGLGTVGQWCLVHRDYVLDLFEELTGHRIYHMYILPGGVRHDLTPGFAERTEAVLRKIEKLMDDVQKVLFDNAVIKARTNGLGVIPREWIDPFGIVGTNARGAGSARDVRKDYPYLVYDRLDFDVITGSLSDVYGRSMLRKAEILMACGLVRQMLREMPAGPVRTRLPNPLHWRIPAGETYVRAESGRGEMGYLMVSDGSGYPRRVHVRGPSYTHAMALFEEMIRGISIADVAGLMVSLQTCPPEIER</sequence>
<evidence type="ECO:0000256" key="4">
    <source>
        <dbReference type="ARBA" id="ARBA00023027"/>
    </source>
</evidence>
<dbReference type="AlphaFoldDB" id="A0A7V2AUA5"/>
<dbReference type="GO" id="GO:0048038">
    <property type="term" value="F:quinone binding"/>
    <property type="evidence" value="ECO:0007669"/>
    <property type="project" value="InterPro"/>
</dbReference>
<evidence type="ECO:0000256" key="1">
    <source>
        <dbReference type="ARBA" id="ARBA00005769"/>
    </source>
</evidence>
<keyword evidence="2 5" id="KW-0813">Transport</keyword>
<feature type="domain" description="NADH-quinone oxidoreductase subunit D" evidence="6">
    <location>
        <begin position="144"/>
        <end position="308"/>
    </location>
</feature>
<protein>
    <submittedName>
        <fullName evidence="7">NADH-quinone oxidoreductase subunit D</fullName>
    </submittedName>
</protein>